<accession>V5G5X2</accession>
<keyword evidence="6" id="KW-1185">Reference proteome</keyword>
<evidence type="ECO:0000259" key="4">
    <source>
        <dbReference type="Pfam" id="PF00135"/>
    </source>
</evidence>
<dbReference type="Gene3D" id="3.40.50.1820">
    <property type="entry name" value="alpha/beta hydrolase"/>
    <property type="match status" value="1"/>
</dbReference>
<dbReference type="PANTHER" id="PTHR43918:SF4">
    <property type="entry name" value="CARBOXYLIC ESTER HYDROLASE"/>
    <property type="match status" value="1"/>
</dbReference>
<evidence type="ECO:0000313" key="5">
    <source>
        <dbReference type="EMBL" id="GAD96297.1"/>
    </source>
</evidence>
<dbReference type="GO" id="GO:0052689">
    <property type="term" value="F:carboxylic ester hydrolase activity"/>
    <property type="evidence" value="ECO:0007669"/>
    <property type="project" value="TreeGrafter"/>
</dbReference>
<dbReference type="InterPro" id="IPR029058">
    <property type="entry name" value="AB_hydrolase_fold"/>
</dbReference>
<evidence type="ECO:0000313" key="6">
    <source>
        <dbReference type="Proteomes" id="UP000018001"/>
    </source>
</evidence>
<dbReference type="SUPFAM" id="SSF53474">
    <property type="entry name" value="alpha/beta-Hydrolases"/>
    <property type="match status" value="1"/>
</dbReference>
<dbReference type="InterPro" id="IPR002018">
    <property type="entry name" value="CarbesteraseB"/>
</dbReference>
<sequence length="489" mass="53684">MAQVHISSGTLQGFSEQNVLKFLGIPYAAPPTGSRRWKSPDPPDAWEGVRDATSFGPVCPQTIGACFDLRQQVQSEDCLYLNIWTQTREAAAKQPVLVWIHGGGNLGGSGSEDAYDGTYLAQRGATVITFNYRLGAFGYLAHSDVGANFGVQDQIAALEWVHTNIVAFGGDPKNVMIFGQSAGAVAVRTLMSCPKAHGLFHRAVLQSGGFGRPAIIPFITYDRAQRAAEALFEKLRGRTLSELQKIPTDALKEASHALSGLPPPPDRIHTPAHLIWMPVVDGVTVQEGFPGWKDGVPVLVGCVENEARYFIKPSRPFTKDMVQKVAGLLYGSRAIKALELLESSKLTPYECFDKLFTSAIFTEPAFQSAKEFAALGRWVYVYHFNRCSPGSITKNELAKHTAEIRYIMGTMEEGTEYDRTDVDISGLMQNAWLSFARYGIPTSPEGLTWPRFDASEPSVVWIEGNGFTIRPFPKTELVSLLNNERCATV</sequence>
<dbReference type="HOGENOM" id="CLU_006586_16_3_1"/>
<keyword evidence="2 3" id="KW-0378">Hydrolase</keyword>
<dbReference type="ESTHER" id="byssn-v5g5x2">
    <property type="family name" value="Fungal_carboxylesterase_lipase"/>
</dbReference>
<dbReference type="OrthoDB" id="408631at2759"/>
<dbReference type="EMBL" id="BAUL01000159">
    <property type="protein sequence ID" value="GAD96297.1"/>
    <property type="molecule type" value="Genomic_DNA"/>
</dbReference>
<dbReference type="PROSITE" id="PS00941">
    <property type="entry name" value="CARBOXYLESTERASE_B_2"/>
    <property type="match status" value="1"/>
</dbReference>
<dbReference type="EC" id="3.1.1.-" evidence="3"/>
<dbReference type="PANTHER" id="PTHR43918">
    <property type="entry name" value="ACETYLCHOLINESTERASE"/>
    <property type="match status" value="1"/>
</dbReference>
<protein>
    <recommendedName>
        <fullName evidence="3">Carboxylic ester hydrolase</fullName>
        <ecNumber evidence="3">3.1.1.-</ecNumber>
    </recommendedName>
</protein>
<dbReference type="InterPro" id="IPR019819">
    <property type="entry name" value="Carboxylesterase_B_CS"/>
</dbReference>
<dbReference type="InParanoid" id="V5G5X2"/>
<dbReference type="eggNOG" id="KOG4389">
    <property type="taxonomic scope" value="Eukaryota"/>
</dbReference>
<feature type="domain" description="Carboxylesterase type B" evidence="4">
    <location>
        <begin position="3"/>
        <end position="466"/>
    </location>
</feature>
<organism evidence="5 6">
    <name type="scientific">Byssochlamys spectabilis (strain No. 5 / NBRC 109023)</name>
    <name type="common">Paecilomyces variotii</name>
    <dbReference type="NCBI Taxonomy" id="1356009"/>
    <lineage>
        <taxon>Eukaryota</taxon>
        <taxon>Fungi</taxon>
        <taxon>Dikarya</taxon>
        <taxon>Ascomycota</taxon>
        <taxon>Pezizomycotina</taxon>
        <taxon>Eurotiomycetes</taxon>
        <taxon>Eurotiomycetidae</taxon>
        <taxon>Eurotiales</taxon>
        <taxon>Thermoascaceae</taxon>
        <taxon>Paecilomyces</taxon>
    </lineage>
</organism>
<dbReference type="AlphaFoldDB" id="V5G5X2"/>
<dbReference type="Proteomes" id="UP000018001">
    <property type="component" value="Unassembled WGS sequence"/>
</dbReference>
<name>V5G5X2_BYSSN</name>
<comment type="caution">
    <text evidence="5">The sequence shown here is derived from an EMBL/GenBank/DDBJ whole genome shotgun (WGS) entry which is preliminary data.</text>
</comment>
<gene>
    <name evidence="5" type="ORF">PVAR5_4948</name>
</gene>
<proteinExistence type="inferred from homology"/>
<dbReference type="Pfam" id="PF00135">
    <property type="entry name" value="COesterase"/>
    <property type="match status" value="1"/>
</dbReference>
<reference evidence="6" key="1">
    <citation type="journal article" date="2014" name="Genome Announc.">
        <title>Draft genome sequence of the formaldehyde-resistant fungus Byssochlamys spectabilis No. 5 (anamorph Paecilomyces variotii No. 5) (NBRC109023).</title>
        <authorList>
            <person name="Oka T."/>
            <person name="Ekino K."/>
            <person name="Fukuda K."/>
            <person name="Nomura Y."/>
        </authorList>
    </citation>
    <scope>NUCLEOTIDE SEQUENCE [LARGE SCALE GENOMIC DNA]</scope>
    <source>
        <strain evidence="6">No. 5 / NBRC 109023</strain>
    </source>
</reference>
<comment type="similarity">
    <text evidence="1 3">Belongs to the type-B carboxylesterase/lipase family.</text>
</comment>
<dbReference type="InterPro" id="IPR050654">
    <property type="entry name" value="AChE-related_enzymes"/>
</dbReference>
<evidence type="ECO:0000256" key="1">
    <source>
        <dbReference type="ARBA" id="ARBA00005964"/>
    </source>
</evidence>
<evidence type="ECO:0000256" key="3">
    <source>
        <dbReference type="RuleBase" id="RU361235"/>
    </source>
</evidence>
<dbReference type="PROSITE" id="PS00122">
    <property type="entry name" value="CARBOXYLESTERASE_B_1"/>
    <property type="match status" value="1"/>
</dbReference>
<dbReference type="InterPro" id="IPR019826">
    <property type="entry name" value="Carboxylesterase_B_AS"/>
</dbReference>
<evidence type="ECO:0000256" key="2">
    <source>
        <dbReference type="ARBA" id="ARBA00022801"/>
    </source>
</evidence>